<accession>A0A7R9GXB9</accession>
<evidence type="ECO:0000313" key="2">
    <source>
        <dbReference type="EMBL" id="CAD7400994.1"/>
    </source>
</evidence>
<protein>
    <submittedName>
        <fullName evidence="2">Uncharacterized protein</fullName>
    </submittedName>
</protein>
<reference evidence="2" key="1">
    <citation type="submission" date="2020-11" db="EMBL/GenBank/DDBJ databases">
        <authorList>
            <person name="Tran Van P."/>
        </authorList>
    </citation>
    <scope>NUCLEOTIDE SEQUENCE</scope>
</reference>
<gene>
    <name evidence="2" type="ORF">TCEB3V08_LOCUS5795</name>
</gene>
<dbReference type="EMBL" id="OC318205">
    <property type="protein sequence ID" value="CAD7400994.1"/>
    <property type="molecule type" value="Genomic_DNA"/>
</dbReference>
<proteinExistence type="predicted"/>
<sequence>MKEKGDPTSTPRHCNVAKHLQPRPRRQCCNTSDKSSPSPGLEQICRTSDNSSQPIRVATLLTTLKTGIEQINELERKSCIFTVQMKSAKTPELRLFTCLMDTIALAEGLFSENVDSSRLQLAKNILMHGFELPDGSSFGYSALTGPTVRGNDTTNVQGNVKQNRKN</sequence>
<name>A0A7R9GXB9_TIMCR</name>
<feature type="compositionally biased region" description="Polar residues" evidence="1">
    <location>
        <begin position="28"/>
        <end position="38"/>
    </location>
</feature>
<feature type="region of interest" description="Disordered" evidence="1">
    <location>
        <begin position="1"/>
        <end position="47"/>
    </location>
</feature>
<dbReference type="AlphaFoldDB" id="A0A7R9GXB9"/>
<organism evidence="2">
    <name type="scientific">Timema cristinae</name>
    <name type="common">Walking stick</name>
    <dbReference type="NCBI Taxonomy" id="61476"/>
    <lineage>
        <taxon>Eukaryota</taxon>
        <taxon>Metazoa</taxon>
        <taxon>Ecdysozoa</taxon>
        <taxon>Arthropoda</taxon>
        <taxon>Hexapoda</taxon>
        <taxon>Insecta</taxon>
        <taxon>Pterygota</taxon>
        <taxon>Neoptera</taxon>
        <taxon>Polyneoptera</taxon>
        <taxon>Phasmatodea</taxon>
        <taxon>Timematodea</taxon>
        <taxon>Timematoidea</taxon>
        <taxon>Timematidae</taxon>
        <taxon>Timema</taxon>
    </lineage>
</organism>
<evidence type="ECO:0000256" key="1">
    <source>
        <dbReference type="SAM" id="MobiDB-lite"/>
    </source>
</evidence>